<reference evidence="4 5" key="1">
    <citation type="submission" date="2019-03" db="EMBL/GenBank/DDBJ databases">
        <title>Genomic Encyclopedia of Type Strains, Phase IV (KMG-IV): sequencing the most valuable type-strain genomes for metagenomic binning, comparative biology and taxonomic classification.</title>
        <authorList>
            <person name="Goeker M."/>
        </authorList>
    </citation>
    <scope>NUCLEOTIDE SEQUENCE [LARGE SCALE GENOMIC DNA]</scope>
    <source>
        <strain evidence="4 5">DSM 13328</strain>
    </source>
</reference>
<sequence length="845" mass="93702">MKIKNMLVTLLILSALLVLVSFVGTAYAAESVKAESVEVRSEVLAYYPEFGVYVYPNNWAALYYDVKNTVHTEELYLTDSEVGWDGSASFDEVKPLAPGHVGIVYVTEPAFQKFEYDWSILIKEENPDMPPMPQMMIQEVPGPAGFAVLGFFGEPYVALSDDQITGYLSNGYSFFVEGYDDYKANKIAPLVVNDDAKYTLKTDDSLELGNGYSLFIEQIDIKGNKVHLILMKDGQKLETSIVNAEASKDWILKTTVLGDKDRQVLRVHVESVFQGSKDALVTIDGLWLVDYLNAIEVKSDVDYGKWKATHISSESLVYIAEDVALSSNSVIPLGKDWNIRVQDGFEVPNEISRGAEPKLNNRFYLFKEYTEPGKYDIRSSISDSANILQHVEPPRDPDFVIIPNPYVPGPSRINGLITPAFADVIARDSASQNLPLPDGVYTSYNFAAFYYDIDADLSTELLIAVPQSNYGGSQSFLKESPSFMYLTTTAHTDYDYVPEAGMDEDDNLINSWDSGYDIMGYFGEKYVPLNVVDADGFHIHDRSKLEKFSPLVTDDDTKYTLKTGDSLELGNGYSLSVTQIDLKGNKADLALYKDNALVTSSIVATSSSGGSGNWIYKDTVLNVKDVQLMRVHVKDVFNGGKTNLVEIDAVWLTDFKNVTELNADDEIGLLKYAGLVPLSHAVPSRMRLSELRLSEPESLLVFYLKNNLTMTDEMDVVIANSMSLKAYEFESAPDLFSIPPIGPRVMYGDTNSFKYYFYVTKEIGNFSSGNDDGDGSDNGGGNDSNESGDGSNKGSETDSPENEVNPYNLIDGVGAGAIAFWLFLLVVLVLAIYLYRRYKVSQAQK</sequence>
<evidence type="ECO:0000256" key="1">
    <source>
        <dbReference type="SAM" id="MobiDB-lite"/>
    </source>
</evidence>
<dbReference type="Proteomes" id="UP000294855">
    <property type="component" value="Unassembled WGS sequence"/>
</dbReference>
<evidence type="ECO:0000313" key="4">
    <source>
        <dbReference type="EMBL" id="TDQ68897.1"/>
    </source>
</evidence>
<dbReference type="InterPro" id="IPR006457">
    <property type="entry name" value="S_layer-rel_Mac"/>
</dbReference>
<dbReference type="RefSeq" id="WP_133517540.1">
    <property type="nucleotide sequence ID" value="NZ_JAHDUW010000003.1"/>
</dbReference>
<gene>
    <name evidence="4" type="ORF">C7391_1096</name>
</gene>
<dbReference type="Pfam" id="PF07752">
    <property type="entry name" value="S-layer"/>
    <property type="match status" value="2"/>
</dbReference>
<accession>A0A484F4S4</accession>
<keyword evidence="2" id="KW-0812">Transmembrane</keyword>
<dbReference type="Gene3D" id="2.60.98.40">
    <property type="match status" value="2"/>
</dbReference>
<protein>
    <submittedName>
        <fullName evidence="4">S-layer protein (TIGR01567 family)</fullName>
    </submittedName>
</protein>
<feature type="compositionally biased region" description="Low complexity" evidence="1">
    <location>
        <begin position="783"/>
        <end position="794"/>
    </location>
</feature>
<comment type="caution">
    <text evidence="4">The sequence shown here is derived from an EMBL/GenBank/DDBJ whole genome shotgun (WGS) entry which is preliminary data.</text>
</comment>
<proteinExistence type="predicted"/>
<feature type="transmembrane region" description="Helical" evidence="2">
    <location>
        <begin position="813"/>
        <end position="835"/>
    </location>
</feature>
<feature type="domain" description="S-layer family duplication" evidence="3">
    <location>
        <begin position="441"/>
        <end position="671"/>
    </location>
</feature>
<dbReference type="AlphaFoldDB" id="A0A484F4S4"/>
<keyword evidence="5" id="KW-1185">Reference proteome</keyword>
<dbReference type="OrthoDB" id="137508at2157"/>
<evidence type="ECO:0000313" key="5">
    <source>
        <dbReference type="Proteomes" id="UP000294855"/>
    </source>
</evidence>
<keyword evidence="2" id="KW-0472">Membrane</keyword>
<keyword evidence="2" id="KW-1133">Transmembrane helix</keyword>
<dbReference type="NCBIfam" id="TIGR01567">
    <property type="entry name" value="S_layer_rel_Mac"/>
    <property type="match status" value="2"/>
</dbReference>
<organism evidence="4 5">
    <name type="scientific">Methanimicrococcus blatticola</name>
    <dbReference type="NCBI Taxonomy" id="91560"/>
    <lineage>
        <taxon>Archaea</taxon>
        <taxon>Methanobacteriati</taxon>
        <taxon>Methanobacteriota</taxon>
        <taxon>Stenosarchaea group</taxon>
        <taxon>Methanomicrobia</taxon>
        <taxon>Methanosarcinales</taxon>
        <taxon>Methanosarcinaceae</taxon>
        <taxon>Methanimicrococcus</taxon>
    </lineage>
</organism>
<feature type="domain" description="S-layer family duplication" evidence="3">
    <location>
        <begin position="55"/>
        <end position="343"/>
    </location>
</feature>
<feature type="region of interest" description="Disordered" evidence="1">
    <location>
        <begin position="768"/>
        <end position="803"/>
    </location>
</feature>
<dbReference type="Gene3D" id="2.60.40.4190">
    <property type="match status" value="2"/>
</dbReference>
<evidence type="ECO:0000256" key="2">
    <source>
        <dbReference type="SAM" id="Phobius"/>
    </source>
</evidence>
<dbReference type="EMBL" id="SNYS01000008">
    <property type="protein sequence ID" value="TDQ68897.1"/>
    <property type="molecule type" value="Genomic_DNA"/>
</dbReference>
<evidence type="ECO:0000259" key="3">
    <source>
        <dbReference type="Pfam" id="PF07752"/>
    </source>
</evidence>
<name>A0A484F4S4_9EURY</name>